<organism evidence="2 3">
    <name type="scientific">Mytilus coruscus</name>
    <name type="common">Sea mussel</name>
    <dbReference type="NCBI Taxonomy" id="42192"/>
    <lineage>
        <taxon>Eukaryota</taxon>
        <taxon>Metazoa</taxon>
        <taxon>Spiralia</taxon>
        <taxon>Lophotrochozoa</taxon>
        <taxon>Mollusca</taxon>
        <taxon>Bivalvia</taxon>
        <taxon>Autobranchia</taxon>
        <taxon>Pteriomorphia</taxon>
        <taxon>Mytilida</taxon>
        <taxon>Mytiloidea</taxon>
        <taxon>Mytilidae</taxon>
        <taxon>Mytilinae</taxon>
        <taxon>Mytilus</taxon>
    </lineage>
</organism>
<evidence type="ECO:0000256" key="1">
    <source>
        <dbReference type="SAM" id="MobiDB-lite"/>
    </source>
</evidence>
<reference evidence="2 3" key="1">
    <citation type="submission" date="2020-06" db="EMBL/GenBank/DDBJ databases">
        <authorList>
            <person name="Li R."/>
            <person name="Bekaert M."/>
        </authorList>
    </citation>
    <scope>NUCLEOTIDE SEQUENCE [LARGE SCALE GENOMIC DNA]</scope>
    <source>
        <strain evidence="3">wild</strain>
    </source>
</reference>
<accession>A0A6J8CSB8</accession>
<protein>
    <submittedName>
        <fullName evidence="2">Uncharacterized protein</fullName>
    </submittedName>
</protein>
<keyword evidence="3" id="KW-1185">Reference proteome</keyword>
<sequence length="238" mass="27430">MVLKDLIRGLGSNKTENSIITISKAAPVVKQICENVDTMLGVIDKKTRHKKRSFEDDIKEIIKELEPLKPWVKQTGRQLYSFKEIEKSPFSFDRSEFETSVTRTINRLKSDLPPLHNEGDEDEEDKRLTHVIRNSASELNDELKKTPTQNGKNSKKKTASTPASELRFKLTPKREPVIPSLVRSFKKLNTFSLNVKERSGVSRRRIDFDNGPTIHTPRTQRIYHHVMIRDKSVTKIPI</sequence>
<name>A0A6J8CSB8_MYTCO</name>
<proteinExistence type="predicted"/>
<feature type="region of interest" description="Disordered" evidence="1">
    <location>
        <begin position="135"/>
        <end position="167"/>
    </location>
</feature>
<evidence type="ECO:0000313" key="3">
    <source>
        <dbReference type="Proteomes" id="UP000507470"/>
    </source>
</evidence>
<evidence type="ECO:0000313" key="2">
    <source>
        <dbReference type="EMBL" id="CAC5399353.1"/>
    </source>
</evidence>
<dbReference type="Proteomes" id="UP000507470">
    <property type="component" value="Unassembled WGS sequence"/>
</dbReference>
<dbReference type="AlphaFoldDB" id="A0A6J8CSB8"/>
<gene>
    <name evidence="2" type="ORF">MCOR_33622</name>
</gene>
<dbReference type="EMBL" id="CACVKT020006001">
    <property type="protein sequence ID" value="CAC5399353.1"/>
    <property type="molecule type" value="Genomic_DNA"/>
</dbReference>